<comment type="caution">
    <text evidence="2">The sequence shown here is derived from an EMBL/GenBank/DDBJ whole genome shotgun (WGS) entry which is preliminary data.</text>
</comment>
<dbReference type="EMBL" id="CAJVPD010000021">
    <property type="protein sequence ID" value="CAG8237272.1"/>
    <property type="molecule type" value="Genomic_DNA"/>
</dbReference>
<evidence type="ECO:0000256" key="1">
    <source>
        <dbReference type="SAM" id="Phobius"/>
    </source>
</evidence>
<reference evidence="2" key="1">
    <citation type="submission" date="2021-07" db="EMBL/GenBank/DDBJ databases">
        <authorList>
            <person name="Branca A.L. A."/>
        </authorList>
    </citation>
    <scope>NUCLEOTIDE SEQUENCE</scope>
</reference>
<evidence type="ECO:0000313" key="2">
    <source>
        <dbReference type="EMBL" id="CAG8237272.1"/>
    </source>
</evidence>
<sequence>MENMTGPEFNGDFSLLCWAPSQPPNDGERHYDVLYPKDMLPQVVGPEFTYCGFYRRWYVLIGTILTGSTNDNSVHLDSGWEYTQRGVWLDTINQVLALGLDVTVSRVADSMTKALLQNSNVTIPGSSYANQVMVRVQWAWMILPTLLVILGNVFLVWTTCASRKKSIWKSSVLAFLFHGLEDQRERDGCMTSSGMEKQAEAMHVQLHSSHYDARVILREN</sequence>
<proteinExistence type="predicted"/>
<gene>
    <name evidence="2" type="ORF">PSALAMII_LOCUS414</name>
</gene>
<accession>A0A9W4I3P0</accession>
<organism evidence="2 3">
    <name type="scientific">Penicillium salamii</name>
    <dbReference type="NCBI Taxonomy" id="1612424"/>
    <lineage>
        <taxon>Eukaryota</taxon>
        <taxon>Fungi</taxon>
        <taxon>Dikarya</taxon>
        <taxon>Ascomycota</taxon>
        <taxon>Pezizomycotina</taxon>
        <taxon>Eurotiomycetes</taxon>
        <taxon>Eurotiomycetidae</taxon>
        <taxon>Eurotiales</taxon>
        <taxon>Aspergillaceae</taxon>
        <taxon>Penicillium</taxon>
    </lineage>
</organism>
<evidence type="ECO:0000313" key="3">
    <source>
        <dbReference type="Proteomes" id="UP001152592"/>
    </source>
</evidence>
<dbReference type="PANTHER" id="PTHR35394:SF5">
    <property type="entry name" value="DUF3176 DOMAIN-CONTAINING PROTEIN"/>
    <property type="match status" value="1"/>
</dbReference>
<keyword evidence="1" id="KW-1133">Transmembrane helix</keyword>
<dbReference type="OrthoDB" id="9998495at2759"/>
<feature type="transmembrane region" description="Helical" evidence="1">
    <location>
        <begin position="138"/>
        <end position="160"/>
    </location>
</feature>
<dbReference type="PANTHER" id="PTHR35394">
    <property type="entry name" value="DUF3176 DOMAIN-CONTAINING PROTEIN"/>
    <property type="match status" value="1"/>
</dbReference>
<dbReference type="Proteomes" id="UP001152592">
    <property type="component" value="Unassembled WGS sequence"/>
</dbReference>
<dbReference type="AlphaFoldDB" id="A0A9W4I3P0"/>
<keyword evidence="1" id="KW-0812">Transmembrane</keyword>
<keyword evidence="1" id="KW-0472">Membrane</keyword>
<name>A0A9W4I3P0_9EURO</name>
<protein>
    <submittedName>
        <fullName evidence="2">Uncharacterized protein</fullName>
    </submittedName>
</protein>